<gene>
    <name evidence="1" type="ORF">UFOVP115_56</name>
</gene>
<name>A0A6J5L5B2_9CAUD</name>
<dbReference type="EMBL" id="LR796236">
    <property type="protein sequence ID" value="CAB4129594.1"/>
    <property type="molecule type" value="Genomic_DNA"/>
</dbReference>
<accession>A0A6J5L5B2</accession>
<protein>
    <submittedName>
        <fullName evidence="1">Uncharacterized protein</fullName>
    </submittedName>
</protein>
<evidence type="ECO:0000313" key="1">
    <source>
        <dbReference type="EMBL" id="CAB4129594.1"/>
    </source>
</evidence>
<organism evidence="1">
    <name type="scientific">uncultured Caudovirales phage</name>
    <dbReference type="NCBI Taxonomy" id="2100421"/>
    <lineage>
        <taxon>Viruses</taxon>
        <taxon>Duplodnaviria</taxon>
        <taxon>Heunggongvirae</taxon>
        <taxon>Uroviricota</taxon>
        <taxon>Caudoviricetes</taxon>
        <taxon>Peduoviridae</taxon>
        <taxon>Maltschvirus</taxon>
        <taxon>Maltschvirus maltsch</taxon>
    </lineage>
</organism>
<proteinExistence type="predicted"/>
<reference evidence="1" key="1">
    <citation type="submission" date="2020-04" db="EMBL/GenBank/DDBJ databases">
        <authorList>
            <person name="Chiriac C."/>
            <person name="Salcher M."/>
            <person name="Ghai R."/>
            <person name="Kavagutti S V."/>
        </authorList>
    </citation>
    <scope>NUCLEOTIDE SEQUENCE</scope>
</reference>
<sequence>MKEPEHPGFTILPLMDQRFKDGITYGTVAEQSRIIKLLEDAQVTEAELFDGRTIKVKCESVRADLLIALIKDPTRDITSEILPDGSIYIEEIKGEGENK</sequence>